<dbReference type="RefSeq" id="WP_213148059.1">
    <property type="nucleotide sequence ID" value="NZ_JAGYPE020000028.1"/>
</dbReference>
<keyword evidence="4" id="KW-1185">Reference proteome</keyword>
<name>A0A942TB71_9BACI</name>
<keyword evidence="2" id="KW-0547">Nucleotide-binding</keyword>
<evidence type="ECO:0000313" key="2">
    <source>
        <dbReference type="EMBL" id="MBS4188276.1"/>
    </source>
</evidence>
<evidence type="ECO:0000259" key="1">
    <source>
        <dbReference type="Pfam" id="PF01935"/>
    </source>
</evidence>
<protein>
    <submittedName>
        <fullName evidence="2">ATP-binding protein</fullName>
    </submittedName>
    <submittedName>
        <fullName evidence="3">DUF87 domain-containing protein</fullName>
    </submittedName>
</protein>
<organism evidence="2">
    <name type="scientific">Neobacillus citreus</name>
    <dbReference type="NCBI Taxonomy" id="2833578"/>
    <lineage>
        <taxon>Bacteria</taxon>
        <taxon>Bacillati</taxon>
        <taxon>Bacillota</taxon>
        <taxon>Bacilli</taxon>
        <taxon>Bacillales</taxon>
        <taxon>Bacillaceae</taxon>
        <taxon>Neobacillus</taxon>
    </lineage>
</organism>
<dbReference type="AlphaFoldDB" id="A0A942TB71"/>
<dbReference type="EMBL" id="JAGYPE020000028">
    <property type="protein sequence ID" value="MCH6266995.1"/>
    <property type="molecule type" value="Genomic_DNA"/>
</dbReference>
<dbReference type="PANTHER" id="PTHR30121">
    <property type="entry name" value="UNCHARACTERIZED PROTEIN YJGR-RELATED"/>
    <property type="match status" value="1"/>
</dbReference>
<evidence type="ECO:0000313" key="3">
    <source>
        <dbReference type="EMBL" id="MCH6266995.1"/>
    </source>
</evidence>
<dbReference type="InterPro" id="IPR027417">
    <property type="entry name" value="P-loop_NTPase"/>
</dbReference>
<dbReference type="Proteomes" id="UP000677265">
    <property type="component" value="Unassembled WGS sequence"/>
</dbReference>
<accession>A0A942TB71</accession>
<dbReference type="InterPro" id="IPR002789">
    <property type="entry name" value="HerA_central"/>
</dbReference>
<dbReference type="SUPFAM" id="SSF52540">
    <property type="entry name" value="P-loop containing nucleoside triphosphate hydrolases"/>
    <property type="match status" value="1"/>
</dbReference>
<gene>
    <name evidence="3" type="ORF">KHB02_015845</name>
    <name evidence="2" type="ORF">KHB02_43635</name>
</gene>
<dbReference type="EMBL" id="JAGYPE010000010">
    <property type="protein sequence ID" value="MBS4188276.1"/>
    <property type="molecule type" value="Genomic_DNA"/>
</dbReference>
<dbReference type="Pfam" id="PF01935">
    <property type="entry name" value="DUF87"/>
    <property type="match status" value="1"/>
</dbReference>
<dbReference type="Gene3D" id="3.40.50.300">
    <property type="entry name" value="P-loop containing nucleotide triphosphate hydrolases"/>
    <property type="match status" value="2"/>
</dbReference>
<dbReference type="PANTHER" id="PTHR30121:SF11">
    <property type="entry name" value="AAA+ ATPASE DOMAIN-CONTAINING PROTEIN"/>
    <property type="match status" value="1"/>
</dbReference>
<evidence type="ECO:0000313" key="4">
    <source>
        <dbReference type="Proteomes" id="UP000677265"/>
    </source>
</evidence>
<sequence>MMEDIVQIKRIPTSFNEDRLCSNLVNSADYQFFQIHKISISDEIKKEEIQTFMNNSILRFLSSLTNSLSPIIFRIKSSIAEETVSLYIGTKRKFGQSLAERFASYFQAVEFVEVDGHVYEEIYSSQALITGIPAKSETETFTYIEPFIRYIRGKDVMLEVVVKPIKKASIVQQLDRITERRSANAIHLRNTHQESIADSDTWSTNAGQTMTDGSNNGGGLLLFNIGSTRSEGSTSAYTDTKGRTETVTKSIEKANHQALELDQLLETYTERLNQALASGFWKTSISIFAKDYSKLTEVCDVYKSSYSPEAIEPYHVFPLRAIYEPAGWFEKEAVGNSLDLFDEGLRGFSFLTGEELSYVFDVPKEEYKGYELSLTPRFSQNLPYTKGIPLGYVYDGDKKTTSIYHLEPNQLVKHLLVAGITGSGKTNTIFNLLKNLDVPFLIIEPAKKEYRGLRSLIPDLRVYTLGNEGVSPFRINPFYFPPNVNIQQHIDNLKVIFNASFTMYASMPNILEQCLTNVYMKKGWSLSSSRNIYQGDGPASEKYFPTIEDLYYEIDSYTRELGYAQEQMQNIRAALLTRIKSLMTGGKGFMLNTVKTIEIGELLQYPTVLELEAIADDDEKSLIIGLISIFIYEYLKVKETDFSDELKHLLVFEEAHRIFTNVNQQGGQEDVNIKGKAVESLSHILSEIRAYGEGMIIVDQVPTKLAPDVLKNTNTKIIHRIVSRDDCQYVSNSLGLNDEKVDFISKLTNGAALLYTDGMTAPAHLQVLHGKEHIRSYSDRDVSSFSQSYNLQLEYPKKMHPLTEIIMQNLTGYPNLEEEVKGFYHFLLKENLSGLQEQYQVTKEKLIGLSIQSGFDMNIDVDDFVFSFIKEALKRLVKTNEKIKKQVNKLIFIERFIEACLDLLSKDYQVHKKEYMLIAMNQQRLGDDYTV</sequence>
<dbReference type="InterPro" id="IPR051162">
    <property type="entry name" value="T4SS_component"/>
</dbReference>
<dbReference type="GO" id="GO:0005524">
    <property type="term" value="F:ATP binding"/>
    <property type="evidence" value="ECO:0007669"/>
    <property type="project" value="UniProtKB-KW"/>
</dbReference>
<keyword evidence="2" id="KW-0067">ATP-binding</keyword>
<feature type="domain" description="Helicase HerA central" evidence="1">
    <location>
        <begin position="390"/>
        <end position="628"/>
    </location>
</feature>
<reference evidence="2" key="1">
    <citation type="submission" date="2021-05" db="EMBL/GenBank/DDBJ databases">
        <title>Novel Bacillus species.</title>
        <authorList>
            <person name="Liu G."/>
        </authorList>
    </citation>
    <scope>NUCLEOTIDE SEQUENCE</scope>
    <source>
        <strain evidence="2 4">FJAT-50051</strain>
    </source>
</reference>
<comment type="caution">
    <text evidence="2">The sequence shown here is derived from an EMBL/GenBank/DDBJ whole genome shotgun (WGS) entry which is preliminary data.</text>
</comment>
<proteinExistence type="predicted"/>